<comment type="caution">
    <text evidence="2">The sequence shown here is derived from an EMBL/GenBank/DDBJ whole genome shotgun (WGS) entry which is preliminary data.</text>
</comment>
<keyword evidence="1" id="KW-0732">Signal</keyword>
<dbReference type="EMBL" id="MU801891">
    <property type="protein sequence ID" value="KAJ3990387.1"/>
    <property type="molecule type" value="Genomic_DNA"/>
</dbReference>
<gene>
    <name evidence="2" type="ORF">F5890DRAFT_1548897</name>
</gene>
<evidence type="ECO:0000256" key="1">
    <source>
        <dbReference type="SAM" id="SignalP"/>
    </source>
</evidence>
<evidence type="ECO:0000313" key="3">
    <source>
        <dbReference type="Proteomes" id="UP001163850"/>
    </source>
</evidence>
<dbReference type="AlphaFoldDB" id="A0AA38UYU7"/>
<feature type="signal peptide" evidence="1">
    <location>
        <begin position="1"/>
        <end position="27"/>
    </location>
</feature>
<evidence type="ECO:0000313" key="2">
    <source>
        <dbReference type="EMBL" id="KAJ3990387.1"/>
    </source>
</evidence>
<evidence type="ECO:0008006" key="4">
    <source>
        <dbReference type="Google" id="ProtNLM"/>
    </source>
</evidence>
<dbReference type="Gene3D" id="2.60.120.260">
    <property type="entry name" value="Galactose-binding domain-like"/>
    <property type="match status" value="1"/>
</dbReference>
<accession>A0AA38UYU7</accession>
<dbReference type="Proteomes" id="UP001163850">
    <property type="component" value="Unassembled WGS sequence"/>
</dbReference>
<name>A0AA38UYU7_9AGAR</name>
<sequence>MILNSKFLLGALALFSGLSSNIDPVNAQTGVDTIPPLDLTTPLWIWTGEPPNIPGMRAFRKTLLQGRSRAVCVTFGIAADDSYTVWVNGVEIGDNIRKGGDPAGSAFRELDIYSVSLSHIKNVIAVNATNIINVDGVILTGVVKYEDGSQTAFVTDASWLTAGAATPPDRFQEIEFDDSKWAHAAVIGPVGTLPWGALHFAAFTGKVCGQSDQPHSPHHPKIPDIICPALLPLPEGQVSPYWDLRHQVDCEIRRLEEALFLCQREKQKLFDRLIIIIKEISSFGGRDICQLVGCGNEIHKYNHLESSTEVPIPQIRI</sequence>
<reference evidence="2" key="1">
    <citation type="submission" date="2022-08" db="EMBL/GenBank/DDBJ databases">
        <authorList>
            <consortium name="DOE Joint Genome Institute"/>
            <person name="Min B."/>
            <person name="Riley R."/>
            <person name="Sierra-Patev S."/>
            <person name="Naranjo-Ortiz M."/>
            <person name="Looney B."/>
            <person name="Konkel Z."/>
            <person name="Slot J.C."/>
            <person name="Sakamoto Y."/>
            <person name="Steenwyk J.L."/>
            <person name="Rokas A."/>
            <person name="Carro J."/>
            <person name="Camarero S."/>
            <person name="Ferreira P."/>
            <person name="Molpeceres G."/>
            <person name="Ruiz-Duenas F.J."/>
            <person name="Serrano A."/>
            <person name="Henrissat B."/>
            <person name="Drula E."/>
            <person name="Hughes K.W."/>
            <person name="Mata J.L."/>
            <person name="Ishikawa N.K."/>
            <person name="Vargas-Isla R."/>
            <person name="Ushijima S."/>
            <person name="Smith C.A."/>
            <person name="Ahrendt S."/>
            <person name="Andreopoulos W."/>
            <person name="He G."/>
            <person name="Labutti K."/>
            <person name="Lipzen A."/>
            <person name="Ng V."/>
            <person name="Sandor L."/>
            <person name="Barry K."/>
            <person name="Martinez A.T."/>
            <person name="Xiao Y."/>
            <person name="Gibbons J.G."/>
            <person name="Terashima K."/>
            <person name="Hibbett D.S."/>
            <person name="Grigoriev I.V."/>
        </authorList>
    </citation>
    <scope>NUCLEOTIDE SEQUENCE</scope>
    <source>
        <strain evidence="2">TFB7829</strain>
    </source>
</reference>
<protein>
    <recommendedName>
        <fullName evidence="4">Lectin</fullName>
    </recommendedName>
</protein>
<feature type="chain" id="PRO_5041467990" description="Lectin" evidence="1">
    <location>
        <begin position="28"/>
        <end position="317"/>
    </location>
</feature>
<organism evidence="2 3">
    <name type="scientific">Lentinula detonsa</name>
    <dbReference type="NCBI Taxonomy" id="2804962"/>
    <lineage>
        <taxon>Eukaryota</taxon>
        <taxon>Fungi</taxon>
        <taxon>Dikarya</taxon>
        <taxon>Basidiomycota</taxon>
        <taxon>Agaricomycotina</taxon>
        <taxon>Agaricomycetes</taxon>
        <taxon>Agaricomycetidae</taxon>
        <taxon>Agaricales</taxon>
        <taxon>Marasmiineae</taxon>
        <taxon>Omphalotaceae</taxon>
        <taxon>Lentinula</taxon>
    </lineage>
</organism>
<proteinExistence type="predicted"/>